<dbReference type="OrthoDB" id="768353at2759"/>
<protein>
    <submittedName>
        <fullName evidence="2">Uncharacterized protein</fullName>
    </submittedName>
</protein>
<evidence type="ECO:0000256" key="1">
    <source>
        <dbReference type="SAM" id="MobiDB-lite"/>
    </source>
</evidence>
<evidence type="ECO:0000313" key="2">
    <source>
        <dbReference type="EMBL" id="KAG5616335.1"/>
    </source>
</evidence>
<feature type="compositionally biased region" description="Basic and acidic residues" evidence="1">
    <location>
        <begin position="11"/>
        <end position="52"/>
    </location>
</feature>
<dbReference type="PANTHER" id="PTHR46238:SF8">
    <property type="entry name" value="ENDONUCLEASE_EXONUCLEASE_PHOSPHATASE DOMAIN-CONTAINING PROTEIN"/>
    <property type="match status" value="1"/>
</dbReference>
<comment type="caution">
    <text evidence="2">The sequence shown here is derived from an EMBL/GenBank/DDBJ whole genome shotgun (WGS) entry which is preliminary data.</text>
</comment>
<reference evidence="2 3" key="1">
    <citation type="submission" date="2020-09" db="EMBL/GenBank/DDBJ databases">
        <title>De no assembly of potato wild relative species, Solanum commersonii.</title>
        <authorList>
            <person name="Cho K."/>
        </authorList>
    </citation>
    <scope>NUCLEOTIDE SEQUENCE [LARGE SCALE GENOMIC DNA]</scope>
    <source>
        <strain evidence="2">LZ3.2</strain>
        <tissue evidence="2">Leaf</tissue>
    </source>
</reference>
<organism evidence="2 3">
    <name type="scientific">Solanum commersonii</name>
    <name type="common">Commerson's wild potato</name>
    <name type="synonym">Commerson's nightshade</name>
    <dbReference type="NCBI Taxonomy" id="4109"/>
    <lineage>
        <taxon>Eukaryota</taxon>
        <taxon>Viridiplantae</taxon>
        <taxon>Streptophyta</taxon>
        <taxon>Embryophyta</taxon>
        <taxon>Tracheophyta</taxon>
        <taxon>Spermatophyta</taxon>
        <taxon>Magnoliopsida</taxon>
        <taxon>eudicotyledons</taxon>
        <taxon>Gunneridae</taxon>
        <taxon>Pentapetalae</taxon>
        <taxon>asterids</taxon>
        <taxon>lamiids</taxon>
        <taxon>Solanales</taxon>
        <taxon>Solanaceae</taxon>
        <taxon>Solanoideae</taxon>
        <taxon>Solaneae</taxon>
        <taxon>Solanum</taxon>
    </lineage>
</organism>
<proteinExistence type="predicted"/>
<dbReference type="Proteomes" id="UP000824120">
    <property type="component" value="Chromosome 3"/>
</dbReference>
<keyword evidence="3" id="KW-1185">Reference proteome</keyword>
<gene>
    <name evidence="2" type="ORF">H5410_016159</name>
</gene>
<dbReference type="EMBL" id="JACXVP010000003">
    <property type="protein sequence ID" value="KAG5616335.1"/>
    <property type="molecule type" value="Genomic_DNA"/>
</dbReference>
<feature type="compositionally biased region" description="Basic residues" evidence="1">
    <location>
        <begin position="1"/>
        <end position="10"/>
    </location>
</feature>
<dbReference type="PANTHER" id="PTHR46238">
    <property type="entry name" value="REVERSE TRANSCRIPTASE DOMAIN-CONTAINING PROTEIN"/>
    <property type="match status" value="1"/>
</dbReference>
<name>A0A9J5ZWR9_SOLCO</name>
<dbReference type="AlphaFoldDB" id="A0A9J5ZWR9"/>
<evidence type="ECO:0000313" key="3">
    <source>
        <dbReference type="Proteomes" id="UP000824120"/>
    </source>
</evidence>
<feature type="region of interest" description="Disordered" evidence="1">
    <location>
        <begin position="1"/>
        <end position="57"/>
    </location>
</feature>
<sequence>MMKKKEKKMKKQEEGRRKKGKGEEDEKARGTKKEEGRRKKEEGRRKKEEKPLMAKVKGRRESYGRMANLTIFLTKAIPIYPSMDELNNSVQDEIPWHMLFADDIELIDEVSENVNQKLEPWRSTYRENGMINEDAMNRIKVRWWKWKRATRVLCDRKIPMKGKFYRTSLRPTMLYGSECWASTAQHIHKRSASKMRMLR</sequence>
<accession>A0A9J5ZWR9</accession>